<evidence type="ECO:0000313" key="1">
    <source>
        <dbReference type="EMBL" id="BAV62000.1"/>
    </source>
</evidence>
<name>A0A1E1EUS3_9VIRU</name>
<proteinExistence type="predicted"/>
<organism evidence="1 4">
    <name type="scientific">Acanthamoeba castellanii mimivirus</name>
    <dbReference type="NCBI Taxonomy" id="1899318"/>
    <lineage>
        <taxon>Viruses</taxon>
        <taxon>Varidnaviria</taxon>
        <taxon>Bamfordvirae</taxon>
        <taxon>Nucleocytoviricota</taxon>
        <taxon>Megaviricetes</taxon>
        <taxon>Imitervirales</taxon>
        <taxon>Mimiviridae</taxon>
        <taxon>Megamimivirinae</taxon>
        <taxon>Mimivirus</taxon>
    </lineage>
</organism>
<protein>
    <submittedName>
        <fullName evidence="1">Uncharacterized protein</fullName>
    </submittedName>
</protein>
<dbReference type="EMBL" id="AP017644">
    <property type="protein sequence ID" value="BAV62000.1"/>
    <property type="molecule type" value="Genomic_DNA"/>
</dbReference>
<sequence>MLGILFNNIIHESAKSCDKYCDYEMCAIEYSKVKAFHNKKSLKK</sequence>
<accession>A0A1E1EUS3</accession>
<evidence type="ECO:0000313" key="2">
    <source>
        <dbReference type="EMBL" id="BAV62986.1"/>
    </source>
</evidence>
<dbReference type="Proteomes" id="UP000241484">
    <property type="component" value="Segment"/>
</dbReference>
<reference evidence="3 4" key="1">
    <citation type="submission" date="2016-09" db="EMBL/GenBank/DDBJ databases">
        <title>Nearly complete genome sequences of 2 Mimiviridae isolates, Mimivirus shirakomae and Mimivirus kasaii from Japanese pond and river mouth.</title>
        <authorList>
            <person name="Takemura M."/>
            <person name="Mikami T."/>
            <person name="Murono S."/>
        </authorList>
    </citation>
    <scope>NUCLEOTIDE SEQUENCE [LARGE SCALE GENOMIC DNA]</scope>
    <source>
        <strain evidence="1 4">Mimivirus kasaii</strain>
        <strain evidence="2 3">Mimivirus shirakomae</strain>
    </source>
</reference>
<dbReference type="Proteomes" id="UP000240366">
    <property type="component" value="Segment"/>
</dbReference>
<evidence type="ECO:0000313" key="3">
    <source>
        <dbReference type="Proteomes" id="UP000240366"/>
    </source>
</evidence>
<dbReference type="EMBL" id="AP017645">
    <property type="protein sequence ID" value="BAV62986.1"/>
    <property type="molecule type" value="Genomic_DNA"/>
</dbReference>
<evidence type="ECO:0000313" key="4">
    <source>
        <dbReference type="Proteomes" id="UP000241484"/>
    </source>
</evidence>